<reference evidence="1 2" key="1">
    <citation type="journal article" date="2024" name="Nat. Commun.">
        <title>Phylogenomics reveals the evolutionary origins of lichenization in chlorophyte algae.</title>
        <authorList>
            <person name="Puginier C."/>
            <person name="Libourel C."/>
            <person name="Otte J."/>
            <person name="Skaloud P."/>
            <person name="Haon M."/>
            <person name="Grisel S."/>
            <person name="Petersen M."/>
            <person name="Berrin J.G."/>
            <person name="Delaux P.M."/>
            <person name="Dal Grande F."/>
            <person name="Keller J."/>
        </authorList>
    </citation>
    <scope>NUCLEOTIDE SEQUENCE [LARGE SCALE GENOMIC DNA]</scope>
    <source>
        <strain evidence="1 2">SAG 2043</strain>
    </source>
</reference>
<name>A0AAW1PAL7_9CHLO</name>
<keyword evidence="2" id="KW-1185">Reference proteome</keyword>
<evidence type="ECO:0000313" key="2">
    <source>
        <dbReference type="Proteomes" id="UP001489004"/>
    </source>
</evidence>
<dbReference type="AlphaFoldDB" id="A0AAW1PAL7"/>
<comment type="caution">
    <text evidence="1">The sequence shown here is derived from an EMBL/GenBank/DDBJ whole genome shotgun (WGS) entry which is preliminary data.</text>
</comment>
<organism evidence="1 2">
    <name type="scientific">[Myrmecia] bisecta</name>
    <dbReference type="NCBI Taxonomy" id="41462"/>
    <lineage>
        <taxon>Eukaryota</taxon>
        <taxon>Viridiplantae</taxon>
        <taxon>Chlorophyta</taxon>
        <taxon>core chlorophytes</taxon>
        <taxon>Trebouxiophyceae</taxon>
        <taxon>Trebouxiales</taxon>
        <taxon>Trebouxiaceae</taxon>
        <taxon>Myrmecia</taxon>
    </lineage>
</organism>
<proteinExistence type="predicted"/>
<accession>A0AAW1PAL7</accession>
<gene>
    <name evidence="1" type="ORF">WJX72_010485</name>
</gene>
<sequence length="139" mass="15644">MTRTARRVVDCRLGCQFRCRLNSTVRRVAQDHPGGQAGCRLLAHYLAQPRSPQLQLPWERLMLHVKLPLGVNGSRHRLPAMKQQSGLGDTAPCKPGGELGSRSVVLHHKLLLAWGFKSIALIVCDRLRVSSWFTRYVPE</sequence>
<dbReference type="EMBL" id="JALJOR010000015">
    <property type="protein sequence ID" value="KAK9805657.1"/>
    <property type="molecule type" value="Genomic_DNA"/>
</dbReference>
<dbReference type="Proteomes" id="UP001489004">
    <property type="component" value="Unassembled WGS sequence"/>
</dbReference>
<evidence type="ECO:0000313" key="1">
    <source>
        <dbReference type="EMBL" id="KAK9805657.1"/>
    </source>
</evidence>
<protein>
    <submittedName>
        <fullName evidence="1">Uncharacterized protein</fullName>
    </submittedName>
</protein>